<evidence type="ECO:0000256" key="1">
    <source>
        <dbReference type="ARBA" id="ARBA00023125"/>
    </source>
</evidence>
<dbReference type="RefSeq" id="WP_084746360.1">
    <property type="nucleotide sequence ID" value="NZ_CP013003.1"/>
</dbReference>
<organism evidence="3 4">
    <name type="scientific">Caulobacter henricii</name>
    <dbReference type="NCBI Taxonomy" id="69395"/>
    <lineage>
        <taxon>Bacteria</taxon>
        <taxon>Pseudomonadati</taxon>
        <taxon>Pseudomonadota</taxon>
        <taxon>Alphaproteobacteria</taxon>
        <taxon>Caulobacterales</taxon>
        <taxon>Caulobacteraceae</taxon>
        <taxon>Caulobacter</taxon>
    </lineage>
</organism>
<keyword evidence="3" id="KW-0614">Plasmid</keyword>
<feature type="domain" description="HTH cro/C1-type" evidence="2">
    <location>
        <begin position="23"/>
        <end position="77"/>
    </location>
</feature>
<keyword evidence="4" id="KW-1185">Reference proteome</keyword>
<dbReference type="SUPFAM" id="SSF47413">
    <property type="entry name" value="lambda repressor-like DNA-binding domains"/>
    <property type="match status" value="1"/>
</dbReference>
<dbReference type="OrthoDB" id="9797172at2"/>
<proteinExistence type="predicted"/>
<dbReference type="GO" id="GO:0003677">
    <property type="term" value="F:DNA binding"/>
    <property type="evidence" value="ECO:0007669"/>
    <property type="project" value="UniProtKB-KW"/>
</dbReference>
<dbReference type="AlphaFoldDB" id="A0A0P0P4C8"/>
<dbReference type="Gene3D" id="1.10.260.40">
    <property type="entry name" value="lambda repressor-like DNA-binding domains"/>
    <property type="match status" value="1"/>
</dbReference>
<sequence>MNEFARANSNPPHPIDVSVGRQLRQARKARGLSQASLGEAIGISFQQVQKYERGDNRVSASKLAEAALFFQVPIQYFFSEIAELLAGPAGALDPVVAALAADTRAMALLLAWRRLPPARRKLITDLISATIQDEV</sequence>
<dbReference type="InterPro" id="IPR001387">
    <property type="entry name" value="Cro/C1-type_HTH"/>
</dbReference>
<dbReference type="PROSITE" id="PS50943">
    <property type="entry name" value="HTH_CROC1"/>
    <property type="match status" value="1"/>
</dbReference>
<protein>
    <recommendedName>
        <fullName evidence="2">HTH cro/C1-type domain-containing protein</fullName>
    </recommendedName>
</protein>
<keyword evidence="1" id="KW-0238">DNA-binding</keyword>
<dbReference type="SMART" id="SM00530">
    <property type="entry name" value="HTH_XRE"/>
    <property type="match status" value="1"/>
</dbReference>
<dbReference type="KEGG" id="chq:AQ619_18395"/>
<dbReference type="CDD" id="cd00093">
    <property type="entry name" value="HTH_XRE"/>
    <property type="match status" value="1"/>
</dbReference>
<evidence type="ECO:0000313" key="3">
    <source>
        <dbReference type="EMBL" id="ALL15457.1"/>
    </source>
</evidence>
<gene>
    <name evidence="3" type="ORF">AQ619_18395</name>
</gene>
<dbReference type="InterPro" id="IPR010982">
    <property type="entry name" value="Lambda_DNA-bd_dom_sf"/>
</dbReference>
<geneLocation type="plasmid" evidence="4">
    <name>CB4 Plasmid</name>
</geneLocation>
<dbReference type="PANTHER" id="PTHR46558:SF4">
    <property type="entry name" value="DNA-BIDING PHAGE PROTEIN"/>
    <property type="match status" value="1"/>
</dbReference>
<accession>A0A0P0P4C8</accession>
<dbReference type="PANTHER" id="PTHR46558">
    <property type="entry name" value="TRACRIPTIONAL REGULATORY PROTEIN-RELATED-RELATED"/>
    <property type="match status" value="1"/>
</dbReference>
<reference evidence="3 4" key="1">
    <citation type="submission" date="2015-10" db="EMBL/GenBank/DDBJ databases">
        <title>Conservation of the essential genome among Caulobacter and Brevundimonas species.</title>
        <authorList>
            <person name="Scott D."/>
            <person name="Ely B."/>
        </authorList>
    </citation>
    <scope>NUCLEOTIDE SEQUENCE [LARGE SCALE GENOMIC DNA]</scope>
    <source>
        <strain evidence="3 4">CB4</strain>
        <plasmid evidence="4">CB4 Plasmid</plasmid>
    </source>
</reference>
<dbReference type="Proteomes" id="UP000056905">
    <property type="component" value="Plasmid pCB4"/>
</dbReference>
<evidence type="ECO:0000259" key="2">
    <source>
        <dbReference type="PROSITE" id="PS50943"/>
    </source>
</evidence>
<name>A0A0P0P4C8_9CAUL</name>
<dbReference type="Pfam" id="PF01381">
    <property type="entry name" value="HTH_3"/>
    <property type="match status" value="1"/>
</dbReference>
<dbReference type="EMBL" id="CP013003">
    <property type="protein sequence ID" value="ALL15457.1"/>
    <property type="molecule type" value="Genomic_DNA"/>
</dbReference>
<evidence type="ECO:0000313" key="4">
    <source>
        <dbReference type="Proteomes" id="UP000056905"/>
    </source>
</evidence>